<evidence type="ECO:0000313" key="2">
    <source>
        <dbReference type="Proteomes" id="UP000018721"/>
    </source>
</evidence>
<sequence>MEMLMVRAIYLIQGTTMRGMDNGTQENVLDFMSRWHGVAHVDAVKIELMQYLAMMVQKLPREVTLAMQKRIGWYEFWEGTKQVHLLS</sequence>
<proteinExistence type="predicted"/>
<keyword evidence="2" id="KW-1185">Reference proteome</keyword>
<dbReference type="AlphaFoldDB" id="V9EKN0"/>
<dbReference type="EMBL" id="ANIZ01002523">
    <property type="protein sequence ID" value="ETI39779.1"/>
    <property type="molecule type" value="Genomic_DNA"/>
</dbReference>
<reference evidence="1 2" key="1">
    <citation type="submission" date="2013-11" db="EMBL/GenBank/DDBJ databases">
        <title>The Genome Sequence of Phytophthora parasitica P1569.</title>
        <authorList>
            <consortium name="The Broad Institute Genomics Platform"/>
            <person name="Russ C."/>
            <person name="Tyler B."/>
            <person name="Panabieres F."/>
            <person name="Shan W."/>
            <person name="Tripathy S."/>
            <person name="Grunwald N."/>
            <person name="Machado M."/>
            <person name="Johnson C.S."/>
            <person name="Arredondo F."/>
            <person name="Hong C."/>
            <person name="Coffey M."/>
            <person name="Young S.K."/>
            <person name="Zeng Q."/>
            <person name="Gargeya S."/>
            <person name="Fitzgerald M."/>
            <person name="Abouelleil A."/>
            <person name="Alvarado L."/>
            <person name="Chapman S.B."/>
            <person name="Gainer-Dewar J."/>
            <person name="Goldberg J."/>
            <person name="Griggs A."/>
            <person name="Gujja S."/>
            <person name="Hansen M."/>
            <person name="Howarth C."/>
            <person name="Imamovic A."/>
            <person name="Ireland A."/>
            <person name="Larimer J."/>
            <person name="McCowan C."/>
            <person name="Murphy C."/>
            <person name="Pearson M."/>
            <person name="Poon T.W."/>
            <person name="Priest M."/>
            <person name="Roberts A."/>
            <person name="Saif S."/>
            <person name="Shea T."/>
            <person name="Sykes S."/>
            <person name="Wortman J."/>
            <person name="Nusbaum C."/>
            <person name="Birren B."/>
        </authorList>
    </citation>
    <scope>NUCLEOTIDE SEQUENCE [LARGE SCALE GENOMIC DNA]</scope>
    <source>
        <strain evidence="1 2">P1569</strain>
    </source>
</reference>
<name>V9EKN0_PHYNI</name>
<gene>
    <name evidence="1" type="ORF">F443_14660</name>
</gene>
<dbReference type="HOGENOM" id="CLU_2488314_0_0_1"/>
<accession>V9EKN0</accession>
<dbReference type="Proteomes" id="UP000018721">
    <property type="component" value="Unassembled WGS sequence"/>
</dbReference>
<protein>
    <submittedName>
        <fullName evidence="1">Uncharacterized protein</fullName>
    </submittedName>
</protein>
<evidence type="ECO:0000313" key="1">
    <source>
        <dbReference type="EMBL" id="ETI39779.1"/>
    </source>
</evidence>
<comment type="caution">
    <text evidence="1">The sequence shown here is derived from an EMBL/GenBank/DDBJ whole genome shotgun (WGS) entry which is preliminary data.</text>
</comment>
<organism evidence="1 2">
    <name type="scientific">Phytophthora nicotianae P1569</name>
    <dbReference type="NCBI Taxonomy" id="1317065"/>
    <lineage>
        <taxon>Eukaryota</taxon>
        <taxon>Sar</taxon>
        <taxon>Stramenopiles</taxon>
        <taxon>Oomycota</taxon>
        <taxon>Peronosporomycetes</taxon>
        <taxon>Peronosporales</taxon>
        <taxon>Peronosporaceae</taxon>
        <taxon>Phytophthora</taxon>
    </lineage>
</organism>